<dbReference type="PANTHER" id="PTHR20930">
    <property type="entry name" value="OVARIAN CARCINOMA ANTIGEN CA125-RELATED"/>
    <property type="match status" value="1"/>
</dbReference>
<dbReference type="OrthoDB" id="6270329at2759"/>
<evidence type="ECO:0000256" key="3">
    <source>
        <dbReference type="ARBA" id="ARBA00022833"/>
    </source>
</evidence>
<dbReference type="InterPro" id="IPR000433">
    <property type="entry name" value="Znf_ZZ"/>
</dbReference>
<dbReference type="SUPFAM" id="SSF103642">
    <property type="entry name" value="Sec-C motif"/>
    <property type="match status" value="1"/>
</dbReference>
<dbReference type="Gene3D" id="3.30.60.90">
    <property type="match status" value="1"/>
</dbReference>
<dbReference type="SMART" id="SM00291">
    <property type="entry name" value="ZnF_ZZ"/>
    <property type="match status" value="1"/>
</dbReference>
<dbReference type="PROSITE" id="PS50135">
    <property type="entry name" value="ZF_ZZ_2"/>
    <property type="match status" value="1"/>
</dbReference>
<dbReference type="GeneID" id="9680687"/>
<dbReference type="AlphaFoldDB" id="C1MHI7"/>
<sequence length="142" mass="15450">MDDAAKAAKRKEIEEKLAEARKKEEQKATFFGEHRGITCDGCGVVPIVGFRYRCQKCPNHDTCEVCYERWDGGKGSVANGHAQQELSLDPAAHDFVVHKAGGFKPMVKTQGATQKSEKKLKPNDPCHCGSGKKLKKCCGGAA</sequence>
<evidence type="ECO:0000313" key="7">
    <source>
        <dbReference type="Proteomes" id="UP000001876"/>
    </source>
</evidence>
<dbReference type="STRING" id="564608.C1MHI7"/>
<evidence type="ECO:0000256" key="2">
    <source>
        <dbReference type="ARBA" id="ARBA00022771"/>
    </source>
</evidence>
<dbReference type="eggNOG" id="ENOG502S9V1">
    <property type="taxonomic scope" value="Eukaryota"/>
</dbReference>
<feature type="domain" description="ZZ-type" evidence="5">
    <location>
        <begin position="34"/>
        <end position="91"/>
    </location>
</feature>
<keyword evidence="1" id="KW-0479">Metal-binding</keyword>
<accession>C1MHI7</accession>
<evidence type="ECO:0000313" key="6">
    <source>
        <dbReference type="EMBL" id="EEH60212.1"/>
    </source>
</evidence>
<proteinExistence type="predicted"/>
<dbReference type="EMBL" id="GG663735">
    <property type="protein sequence ID" value="EEH60212.1"/>
    <property type="molecule type" value="Genomic_DNA"/>
</dbReference>
<dbReference type="KEGG" id="mpp:MICPUCDRAFT_50212"/>
<protein>
    <submittedName>
        <fullName evidence="6">Predicted protein</fullName>
    </submittedName>
</protein>
<dbReference type="PANTHER" id="PTHR20930:SF0">
    <property type="entry name" value="PROTEIN ILRUN"/>
    <property type="match status" value="1"/>
</dbReference>
<dbReference type="Pfam" id="PF02810">
    <property type="entry name" value="SEC-C"/>
    <property type="match status" value="1"/>
</dbReference>
<keyword evidence="2 4" id="KW-0863">Zinc-finger</keyword>
<dbReference type="RefSeq" id="XP_003054960.1">
    <property type="nucleotide sequence ID" value="XM_003054914.1"/>
</dbReference>
<keyword evidence="7" id="KW-1185">Reference proteome</keyword>
<dbReference type="SUPFAM" id="SSF57850">
    <property type="entry name" value="RING/U-box"/>
    <property type="match status" value="1"/>
</dbReference>
<dbReference type="Gene3D" id="3.10.450.50">
    <property type="match status" value="1"/>
</dbReference>
<evidence type="ECO:0000256" key="4">
    <source>
        <dbReference type="PROSITE-ProRule" id="PRU00228"/>
    </source>
</evidence>
<dbReference type="InterPro" id="IPR043145">
    <property type="entry name" value="Znf_ZZ_sf"/>
</dbReference>
<organism evidence="7">
    <name type="scientific">Micromonas pusilla (strain CCMP1545)</name>
    <name type="common">Picoplanktonic green alga</name>
    <dbReference type="NCBI Taxonomy" id="564608"/>
    <lineage>
        <taxon>Eukaryota</taxon>
        <taxon>Viridiplantae</taxon>
        <taxon>Chlorophyta</taxon>
        <taxon>Mamiellophyceae</taxon>
        <taxon>Mamiellales</taxon>
        <taxon>Mamiellaceae</taxon>
        <taxon>Micromonas</taxon>
    </lineage>
</organism>
<dbReference type="Pfam" id="PF00569">
    <property type="entry name" value="ZZ"/>
    <property type="match status" value="1"/>
</dbReference>
<evidence type="ECO:0000256" key="1">
    <source>
        <dbReference type="ARBA" id="ARBA00022723"/>
    </source>
</evidence>
<dbReference type="GO" id="GO:0008270">
    <property type="term" value="F:zinc ion binding"/>
    <property type="evidence" value="ECO:0007669"/>
    <property type="project" value="UniProtKB-KW"/>
</dbReference>
<gene>
    <name evidence="6" type="ORF">MICPUCDRAFT_50212</name>
</gene>
<keyword evidence="3" id="KW-0862">Zinc</keyword>
<dbReference type="Proteomes" id="UP000001876">
    <property type="component" value="Unassembled WGS sequence"/>
</dbReference>
<evidence type="ECO:0000259" key="5">
    <source>
        <dbReference type="PROSITE" id="PS50135"/>
    </source>
</evidence>
<dbReference type="InterPro" id="IPR004027">
    <property type="entry name" value="SEC_C_motif"/>
</dbReference>
<reference evidence="6 7" key="1">
    <citation type="journal article" date="2009" name="Science">
        <title>Green evolution and dynamic adaptations revealed by genomes of the marine picoeukaryotes Micromonas.</title>
        <authorList>
            <person name="Worden A.Z."/>
            <person name="Lee J.H."/>
            <person name="Mock T."/>
            <person name="Rouze P."/>
            <person name="Simmons M.P."/>
            <person name="Aerts A.L."/>
            <person name="Allen A.E."/>
            <person name="Cuvelier M.L."/>
            <person name="Derelle E."/>
            <person name="Everett M.V."/>
            <person name="Foulon E."/>
            <person name="Grimwood J."/>
            <person name="Gundlach H."/>
            <person name="Henrissat B."/>
            <person name="Napoli C."/>
            <person name="McDonald S.M."/>
            <person name="Parker M.S."/>
            <person name="Rombauts S."/>
            <person name="Salamov A."/>
            <person name="Von Dassow P."/>
            <person name="Badger J.H."/>
            <person name="Coutinho P.M."/>
            <person name="Demir E."/>
            <person name="Dubchak I."/>
            <person name="Gentemann C."/>
            <person name="Eikrem W."/>
            <person name="Gready J.E."/>
            <person name="John U."/>
            <person name="Lanier W."/>
            <person name="Lindquist E.A."/>
            <person name="Lucas S."/>
            <person name="Mayer K.F."/>
            <person name="Moreau H."/>
            <person name="Not F."/>
            <person name="Otillar R."/>
            <person name="Panaud O."/>
            <person name="Pangilinan J."/>
            <person name="Paulsen I."/>
            <person name="Piegu B."/>
            <person name="Poliakov A."/>
            <person name="Robbens S."/>
            <person name="Schmutz J."/>
            <person name="Toulza E."/>
            <person name="Wyss T."/>
            <person name="Zelensky A."/>
            <person name="Zhou K."/>
            <person name="Armbrust E.V."/>
            <person name="Bhattacharya D."/>
            <person name="Goodenough U.W."/>
            <person name="Van de Peer Y."/>
            <person name="Grigoriev I.V."/>
        </authorList>
    </citation>
    <scope>NUCLEOTIDE SEQUENCE [LARGE SCALE GENOMIC DNA]</scope>
    <source>
        <strain evidence="6 7">CCMP1545</strain>
    </source>
</reference>
<name>C1MHI7_MICPC</name>